<dbReference type="PANTHER" id="PTHR10545">
    <property type="entry name" value="DIAMINE N-ACETYLTRANSFERASE"/>
    <property type="match status" value="1"/>
</dbReference>
<keyword evidence="1" id="KW-0808">Transferase</keyword>
<dbReference type="PANTHER" id="PTHR10545:SF29">
    <property type="entry name" value="GH14572P-RELATED"/>
    <property type="match status" value="1"/>
</dbReference>
<evidence type="ECO:0000313" key="4">
    <source>
        <dbReference type="EMBL" id="MDO7019908.1"/>
    </source>
</evidence>
<evidence type="ECO:0000259" key="3">
    <source>
        <dbReference type="PROSITE" id="PS51186"/>
    </source>
</evidence>
<proteinExistence type="predicted"/>
<accession>A0ABT8YXD8</accession>
<evidence type="ECO:0000256" key="2">
    <source>
        <dbReference type="ARBA" id="ARBA00023315"/>
    </source>
</evidence>
<dbReference type="Pfam" id="PF00583">
    <property type="entry name" value="Acetyltransf_1"/>
    <property type="match status" value="1"/>
</dbReference>
<dbReference type="InterPro" id="IPR051016">
    <property type="entry name" value="Diverse_Substrate_AcTransf"/>
</dbReference>
<keyword evidence="5" id="KW-1185">Reference proteome</keyword>
<organism evidence="4 5">
    <name type="scientific">Brachyspira innocens</name>
    <dbReference type="NCBI Taxonomy" id="13264"/>
    <lineage>
        <taxon>Bacteria</taxon>
        <taxon>Pseudomonadati</taxon>
        <taxon>Spirochaetota</taxon>
        <taxon>Spirochaetia</taxon>
        <taxon>Brachyspirales</taxon>
        <taxon>Brachyspiraceae</taxon>
        <taxon>Brachyspira</taxon>
    </lineage>
</organism>
<dbReference type="InterPro" id="IPR016181">
    <property type="entry name" value="Acyl_CoA_acyltransferase"/>
</dbReference>
<protein>
    <submittedName>
        <fullName evidence="4">GNAT family N-acetyltransferase</fullName>
    </submittedName>
</protein>
<dbReference type="RefSeq" id="WP_304385630.1">
    <property type="nucleotide sequence ID" value="NZ_JAUPBL010000066.1"/>
</dbReference>
<dbReference type="SUPFAM" id="SSF55729">
    <property type="entry name" value="Acyl-CoA N-acyltransferases (Nat)"/>
    <property type="match status" value="1"/>
</dbReference>
<sequence length="164" mass="19184">MNDKINNNFSVRFASLNDIPTILKFIKELAAYEKLENEVTATEDILREWIFEKNKCEVLIALENNTEIGYALFFHNFSTFLGKAGIYLEDLYITPNYRGLGYGKKLLKEVAKIAVERGCERLDWQCLDWNKSSIDFYLSLKAKEMKGWISYRLSHESLKEFACR</sequence>
<feature type="domain" description="N-acetyltransferase" evidence="3">
    <location>
        <begin position="20"/>
        <end position="156"/>
    </location>
</feature>
<dbReference type="EMBL" id="JAUPBM010000031">
    <property type="protein sequence ID" value="MDO7019908.1"/>
    <property type="molecule type" value="Genomic_DNA"/>
</dbReference>
<evidence type="ECO:0000313" key="5">
    <source>
        <dbReference type="Proteomes" id="UP001175147"/>
    </source>
</evidence>
<gene>
    <name evidence="4" type="ORF">Q5M86_03870</name>
</gene>
<comment type="caution">
    <text evidence="4">The sequence shown here is derived from an EMBL/GenBank/DDBJ whole genome shotgun (WGS) entry which is preliminary data.</text>
</comment>
<dbReference type="Gene3D" id="3.40.630.30">
    <property type="match status" value="1"/>
</dbReference>
<dbReference type="PROSITE" id="PS51186">
    <property type="entry name" value="GNAT"/>
    <property type="match status" value="1"/>
</dbReference>
<dbReference type="Proteomes" id="UP001175147">
    <property type="component" value="Unassembled WGS sequence"/>
</dbReference>
<evidence type="ECO:0000256" key="1">
    <source>
        <dbReference type="ARBA" id="ARBA00022679"/>
    </source>
</evidence>
<name>A0ABT8YXD8_9SPIR</name>
<dbReference type="CDD" id="cd04301">
    <property type="entry name" value="NAT_SF"/>
    <property type="match status" value="1"/>
</dbReference>
<reference evidence="4" key="1">
    <citation type="submission" date="2023-07" db="EMBL/GenBank/DDBJ databases">
        <title>Mucosal microbiota of week-old chicken and adult hens.</title>
        <authorList>
            <person name="Volf J."/>
            <person name="Karasova D."/>
            <person name="Crhanova M."/>
            <person name="Faldynova M."/>
            <person name="Prikrylova H."/>
            <person name="Zeman M."/>
            <person name="Babak V."/>
            <person name="Rajova J."/>
            <person name="Rychlik I."/>
        </authorList>
    </citation>
    <scope>NUCLEOTIDE SEQUENCE</scope>
    <source>
        <strain evidence="4">ET902</strain>
    </source>
</reference>
<keyword evidence="2" id="KW-0012">Acyltransferase</keyword>
<dbReference type="InterPro" id="IPR000182">
    <property type="entry name" value="GNAT_dom"/>
</dbReference>